<keyword evidence="3" id="KW-0808">Transferase</keyword>
<dbReference type="InterPro" id="IPR008576">
    <property type="entry name" value="MeTrfase_NTM1"/>
</dbReference>
<feature type="binding site" evidence="12">
    <location>
        <position position="179"/>
    </location>
    <ligand>
        <name>S-adenosyl-L-methionine</name>
        <dbReference type="ChEBI" id="CHEBI:59789"/>
    </ligand>
</feature>
<evidence type="ECO:0000256" key="9">
    <source>
        <dbReference type="ARBA" id="ARBA00047885"/>
    </source>
</evidence>
<evidence type="ECO:0000256" key="7">
    <source>
        <dbReference type="ARBA" id="ARBA00043129"/>
    </source>
</evidence>
<evidence type="ECO:0000256" key="11">
    <source>
        <dbReference type="ARBA" id="ARBA00082558"/>
    </source>
</evidence>
<evidence type="ECO:0000256" key="1">
    <source>
        <dbReference type="ARBA" id="ARBA00009059"/>
    </source>
</evidence>
<dbReference type="PANTHER" id="PTHR12753:SF0">
    <property type="entry name" value="ALPHA N-TERMINAL PROTEIN METHYLTRANSFERASE 1"/>
    <property type="match status" value="1"/>
</dbReference>
<evidence type="ECO:0000313" key="13">
    <source>
        <dbReference type="EMBL" id="KUM63023.1"/>
    </source>
</evidence>
<dbReference type="PIRSF" id="PIRSF016958">
    <property type="entry name" value="DUF858_MeTrfase_lik"/>
    <property type="match status" value="1"/>
</dbReference>
<evidence type="ECO:0000256" key="2">
    <source>
        <dbReference type="ARBA" id="ARBA00022603"/>
    </source>
</evidence>
<dbReference type="OrthoDB" id="1298661at2759"/>
<keyword evidence="2" id="KW-0489">Methyltransferase</keyword>
<comment type="catalytic activity">
    <reaction evidence="9">
        <text>N-terminal L-prolyl-L-prolyl-L-lysyl-[protein] + 2 S-adenosyl-L-methionine = N-terminal N,N-dimethyl-L-prolyl-L-prolyl-L-lysyl-[protein] + 2 S-adenosyl-L-homocysteine + 2 H(+)</text>
        <dbReference type="Rhea" id="RHEA:54736"/>
        <dbReference type="Rhea" id="RHEA-COMP:13787"/>
        <dbReference type="Rhea" id="RHEA-COMP:13974"/>
        <dbReference type="ChEBI" id="CHEBI:15378"/>
        <dbReference type="ChEBI" id="CHEBI:57856"/>
        <dbReference type="ChEBI" id="CHEBI:59789"/>
        <dbReference type="ChEBI" id="CHEBI:138059"/>
        <dbReference type="ChEBI" id="CHEBI:138318"/>
        <dbReference type="EC" id="2.1.1.244"/>
    </reaction>
</comment>
<reference evidence="13 14" key="1">
    <citation type="submission" date="2015-10" db="EMBL/GenBank/DDBJ databases">
        <title>Genome sequencing of Penicillium freii.</title>
        <authorList>
            <person name="Nguyen H.D."/>
            <person name="Visagie C.M."/>
            <person name="Seifert K.A."/>
        </authorList>
    </citation>
    <scope>NUCLEOTIDE SEQUENCE [LARGE SCALE GENOMIC DNA]</scope>
    <source>
        <strain evidence="13 14">DAOM 242723</strain>
    </source>
</reference>
<comment type="similarity">
    <text evidence="1">Belongs to the methyltransferase superfamily. NTM1 family.</text>
</comment>
<evidence type="ECO:0000313" key="14">
    <source>
        <dbReference type="Proteomes" id="UP000055045"/>
    </source>
</evidence>
<dbReference type="Proteomes" id="UP000055045">
    <property type="component" value="Unassembled WGS sequence"/>
</dbReference>
<gene>
    <name evidence="13" type="ORF">ACN42_g4081</name>
</gene>
<feature type="binding site" evidence="12">
    <location>
        <position position="119"/>
    </location>
    <ligand>
        <name>S-adenosyl-L-methionine</name>
        <dbReference type="ChEBI" id="CHEBI:59789"/>
    </ligand>
</feature>
<dbReference type="GO" id="GO:0071885">
    <property type="term" value="F:N-terminal protein N-methyltransferase activity"/>
    <property type="evidence" value="ECO:0007669"/>
    <property type="project" value="UniProtKB-EC"/>
</dbReference>
<accession>A0A117NPW2</accession>
<name>A0A117NPW2_PENFR</name>
<dbReference type="InterPro" id="IPR029063">
    <property type="entry name" value="SAM-dependent_MTases_sf"/>
</dbReference>
<evidence type="ECO:0000256" key="5">
    <source>
        <dbReference type="ARBA" id="ARBA00039112"/>
    </source>
</evidence>
<dbReference type="Pfam" id="PF05891">
    <property type="entry name" value="Methyltransf_PK"/>
    <property type="match status" value="1"/>
</dbReference>
<protein>
    <recommendedName>
        <fullName evidence="6">Alpha N-terminal protein methyltransferase 1</fullName>
        <ecNumber evidence="5">2.1.1.244</ecNumber>
    </recommendedName>
    <alternativeName>
        <fullName evidence="11">Translation associated element 1</fullName>
    </alternativeName>
    <alternativeName>
        <fullName evidence="7">X-Pro-Lys N-terminal protein methyltransferase 1</fullName>
    </alternativeName>
</protein>
<keyword evidence="4 12" id="KW-0949">S-adenosyl-L-methionine</keyword>
<evidence type="ECO:0000256" key="4">
    <source>
        <dbReference type="ARBA" id="ARBA00022691"/>
    </source>
</evidence>
<comment type="catalytic activity">
    <reaction evidence="8">
        <text>N-terminal L-seryl-L-prolyl-L-lysyl-[protein] + 3 S-adenosyl-L-methionine = N-terminal N,N,N-trimethyl-L-seryl-L-prolyl-L-lysyl-[protein] + 3 S-adenosyl-L-homocysteine + 3 H(+)</text>
        <dbReference type="Rhea" id="RHEA:54724"/>
        <dbReference type="Rhea" id="RHEA-COMP:13789"/>
        <dbReference type="Rhea" id="RHEA-COMP:13973"/>
        <dbReference type="ChEBI" id="CHEBI:15378"/>
        <dbReference type="ChEBI" id="CHEBI:57856"/>
        <dbReference type="ChEBI" id="CHEBI:59789"/>
        <dbReference type="ChEBI" id="CHEBI:138061"/>
        <dbReference type="ChEBI" id="CHEBI:138317"/>
        <dbReference type="EC" id="2.1.1.244"/>
    </reaction>
</comment>
<dbReference type="EMBL" id="LLXE01000085">
    <property type="protein sequence ID" value="KUM63023.1"/>
    <property type="molecule type" value="Genomic_DNA"/>
</dbReference>
<dbReference type="CDD" id="cd02440">
    <property type="entry name" value="AdoMet_MTases"/>
    <property type="match status" value="1"/>
</dbReference>
<dbReference type="FunFam" id="3.40.50.150:FF:000025">
    <property type="entry name" value="N-terminal Xaa-Pro-Lys N-methyltransferase 1"/>
    <property type="match status" value="1"/>
</dbReference>
<dbReference type="PANTHER" id="PTHR12753">
    <property type="entry name" value="AD-003 - RELATED"/>
    <property type="match status" value="1"/>
</dbReference>
<keyword evidence="14" id="KW-1185">Reference proteome</keyword>
<evidence type="ECO:0000256" key="6">
    <source>
        <dbReference type="ARBA" id="ARBA00039449"/>
    </source>
</evidence>
<comment type="caution">
    <text evidence="13">The sequence shown here is derived from an EMBL/GenBank/DDBJ whole genome shotgun (WGS) entry which is preliminary data.</text>
</comment>
<dbReference type="EC" id="2.1.1.244" evidence="5"/>
<dbReference type="GO" id="GO:0032259">
    <property type="term" value="P:methylation"/>
    <property type="evidence" value="ECO:0007669"/>
    <property type="project" value="UniProtKB-KW"/>
</dbReference>
<dbReference type="SUPFAM" id="SSF53335">
    <property type="entry name" value="S-adenosyl-L-methionine-dependent methyltransferases"/>
    <property type="match status" value="1"/>
</dbReference>
<evidence type="ECO:0000256" key="10">
    <source>
        <dbReference type="ARBA" id="ARBA00048167"/>
    </source>
</evidence>
<dbReference type="STRING" id="48697.A0A117NPW2"/>
<evidence type="ECO:0000256" key="12">
    <source>
        <dbReference type="PIRSR" id="PIRSR016958-1"/>
    </source>
</evidence>
<organism evidence="13 14">
    <name type="scientific">Penicillium freii</name>
    <dbReference type="NCBI Taxonomy" id="48697"/>
    <lineage>
        <taxon>Eukaryota</taxon>
        <taxon>Fungi</taxon>
        <taxon>Dikarya</taxon>
        <taxon>Ascomycota</taxon>
        <taxon>Pezizomycotina</taxon>
        <taxon>Eurotiomycetes</taxon>
        <taxon>Eurotiomycetidae</taxon>
        <taxon>Eurotiales</taxon>
        <taxon>Aspergillaceae</taxon>
        <taxon>Penicillium</taxon>
    </lineage>
</organism>
<comment type="catalytic activity">
    <reaction evidence="10">
        <text>N-terminal L-alanyl-L-prolyl-L-lysyl-[protein] + 3 S-adenosyl-L-methionine = N-terminal N,N,N-trimethyl-L-alanyl-L-prolyl-L-lysyl-[protein] + 3 S-adenosyl-L-homocysteine + 3 H(+)</text>
        <dbReference type="Rhea" id="RHEA:54712"/>
        <dbReference type="Rhea" id="RHEA-COMP:13785"/>
        <dbReference type="Rhea" id="RHEA-COMP:13971"/>
        <dbReference type="ChEBI" id="CHEBI:15378"/>
        <dbReference type="ChEBI" id="CHEBI:57856"/>
        <dbReference type="ChEBI" id="CHEBI:59789"/>
        <dbReference type="ChEBI" id="CHEBI:138057"/>
        <dbReference type="ChEBI" id="CHEBI:138315"/>
        <dbReference type="EC" id="2.1.1.244"/>
    </reaction>
</comment>
<dbReference type="GO" id="GO:0005737">
    <property type="term" value="C:cytoplasm"/>
    <property type="evidence" value="ECO:0007669"/>
    <property type="project" value="TreeGrafter"/>
</dbReference>
<dbReference type="Gene3D" id="3.40.50.150">
    <property type="entry name" value="Vaccinia Virus protein VP39"/>
    <property type="match status" value="1"/>
</dbReference>
<feature type="binding site" evidence="12">
    <location>
        <position position="114"/>
    </location>
    <ligand>
        <name>S-adenosyl-L-methionine</name>
        <dbReference type="ChEBI" id="CHEBI:59789"/>
    </ligand>
</feature>
<dbReference type="AlphaFoldDB" id="A0A117NPW2"/>
<evidence type="ECO:0000256" key="3">
    <source>
        <dbReference type="ARBA" id="ARBA00022679"/>
    </source>
</evidence>
<proteinExistence type="inferred from homology"/>
<evidence type="ECO:0000256" key="8">
    <source>
        <dbReference type="ARBA" id="ARBA00047306"/>
    </source>
</evidence>
<sequence>METLRPHFQSQGRFNGCVPQVFNVHVIPSPCPQIKIVKTSNMTDSNTTADSKINHAESLKYWNSVPATTGSMLGEFPSVSRIDLQGSKTFLAKIRRLIPGVQSEGKFHQGVDCGAGVGRVTEGFLSHVCDVVDAVEPVAKFTQVMKDSQLKRDGILGTIYTRGLEDWTPEKKYDLIWVQWCVGHLTDKQLIDYTVRCRKALTETGLMVLKENLSTHFSGQDMYDSEDSSVTRTDAKFRQVFEAAGMEIVKSELQKGFPPSFNLLPVQFYALRPKTTN</sequence>